<keyword evidence="2" id="KW-0012">Acyltransferase</keyword>
<protein>
    <submittedName>
        <fullName evidence="5">GNAT family N-acetyltransferase</fullName>
    </submittedName>
</protein>
<dbReference type="EMBL" id="CP078073">
    <property type="protein sequence ID" value="QXL89275.1"/>
    <property type="molecule type" value="Genomic_DNA"/>
</dbReference>
<dbReference type="EMBL" id="JAIMBW010000001">
    <property type="protein sequence ID" value="MBY4892531.1"/>
    <property type="molecule type" value="Genomic_DNA"/>
</dbReference>
<reference evidence="5 6" key="1">
    <citation type="submission" date="2021-07" db="EMBL/GenBank/DDBJ databases">
        <title>Karlodiniumbacter phycospheric gen. nov., sp. nov., a phycosphere bacterium isolated from karlodinium veneficum.</title>
        <authorList>
            <person name="Peng Y."/>
            <person name="Jiang L."/>
            <person name="Lee J."/>
        </authorList>
    </citation>
    <scope>NUCLEOTIDE SEQUENCE</scope>
    <source>
        <strain evidence="5 6">N5</strain>
    </source>
</reference>
<dbReference type="AlphaFoldDB" id="A0A975TXT4"/>
<gene>
    <name evidence="4" type="ORF">KUL25_07115</name>
    <name evidence="5" type="ORF">KUL25_07120</name>
</gene>
<accession>A0A975TXT4</accession>
<dbReference type="InterPro" id="IPR000182">
    <property type="entry name" value="GNAT_dom"/>
</dbReference>
<dbReference type="CDD" id="cd04301">
    <property type="entry name" value="NAT_SF"/>
    <property type="match status" value="1"/>
</dbReference>
<dbReference type="RefSeq" id="WP_257892317.1">
    <property type="nucleotide sequence ID" value="NZ_JAIMBW010000001.1"/>
</dbReference>
<feature type="domain" description="N-acetyltransferase" evidence="3">
    <location>
        <begin position="5"/>
        <end position="149"/>
    </location>
</feature>
<evidence type="ECO:0000256" key="2">
    <source>
        <dbReference type="ARBA" id="ARBA00023315"/>
    </source>
</evidence>
<keyword evidence="1" id="KW-0808">Transferase</keyword>
<name>A0A975TXT4_9RHOB</name>
<dbReference type="Proteomes" id="UP000693972">
    <property type="component" value="Unassembled WGS sequence"/>
</dbReference>
<dbReference type="PROSITE" id="PS51186">
    <property type="entry name" value="GNAT"/>
    <property type="match status" value="1"/>
</dbReference>
<evidence type="ECO:0000313" key="4">
    <source>
        <dbReference type="EMBL" id="MBY4892531.1"/>
    </source>
</evidence>
<evidence type="ECO:0000313" key="6">
    <source>
        <dbReference type="Proteomes" id="UP000693972"/>
    </source>
</evidence>
<evidence type="ECO:0000256" key="1">
    <source>
        <dbReference type="ARBA" id="ARBA00022679"/>
    </source>
</evidence>
<keyword evidence="6" id="KW-1185">Reference proteome</keyword>
<organism evidence="5">
    <name type="scientific">Gymnodinialimonas phycosphaerae</name>
    <dbReference type="NCBI Taxonomy" id="2841589"/>
    <lineage>
        <taxon>Bacteria</taxon>
        <taxon>Pseudomonadati</taxon>
        <taxon>Pseudomonadota</taxon>
        <taxon>Alphaproteobacteria</taxon>
        <taxon>Rhodobacterales</taxon>
        <taxon>Paracoccaceae</taxon>
        <taxon>Gymnodinialimonas</taxon>
    </lineage>
</organism>
<dbReference type="SUPFAM" id="SSF55729">
    <property type="entry name" value="Acyl-CoA N-acyltransferases (Nat)"/>
    <property type="match status" value="1"/>
</dbReference>
<sequence length="149" mass="16972">MTTSFSIRPPGALDRSQWGVLWRGYLDFYGADIAQDHDDLLFARLIDEGVEDLQGWVAEHDGALVGFVHIVVHGHTWRSERVTYLQDLYAAPQMRGCGLGRALIETVYHDADAHGRGTVYWMTQRSNATARTLYDRIAHPTDFMKYSRT</sequence>
<proteinExistence type="predicted"/>
<evidence type="ECO:0000259" key="3">
    <source>
        <dbReference type="PROSITE" id="PS51186"/>
    </source>
</evidence>
<dbReference type="InterPro" id="IPR016181">
    <property type="entry name" value="Acyl_CoA_acyltransferase"/>
</dbReference>
<dbReference type="GO" id="GO:0016747">
    <property type="term" value="F:acyltransferase activity, transferring groups other than amino-acyl groups"/>
    <property type="evidence" value="ECO:0007669"/>
    <property type="project" value="InterPro"/>
</dbReference>
<dbReference type="PANTHER" id="PTHR43877">
    <property type="entry name" value="AMINOALKYLPHOSPHONATE N-ACETYLTRANSFERASE-RELATED-RELATED"/>
    <property type="match status" value="1"/>
</dbReference>
<dbReference type="Pfam" id="PF00583">
    <property type="entry name" value="Acetyltransf_1"/>
    <property type="match status" value="1"/>
</dbReference>
<evidence type="ECO:0000313" key="5">
    <source>
        <dbReference type="EMBL" id="QXL89275.1"/>
    </source>
</evidence>
<dbReference type="Gene3D" id="3.40.630.30">
    <property type="match status" value="1"/>
</dbReference>
<dbReference type="InterPro" id="IPR050832">
    <property type="entry name" value="Bact_Acetyltransf"/>
</dbReference>